<reference evidence="1 2" key="1">
    <citation type="submission" date="2020-06" db="EMBL/GenBank/DDBJ databases">
        <title>Dyadobacter sandarakinus sp. nov., isolated from the soil of the Arctic Yellow River Station.</title>
        <authorList>
            <person name="Zhang Y."/>
            <person name="Peng F."/>
        </authorList>
    </citation>
    <scope>NUCLEOTIDE SEQUENCE [LARGE SCALE GENOMIC DNA]</scope>
    <source>
        <strain evidence="1 2">Q3-56</strain>
    </source>
</reference>
<accession>A0ABX7I2P3</accession>
<sequence length="304" mass="33267">MATIAVSSVLDKLGISSTRKMFEKTGSPEQSLRKQSQIAAINILYNNNKSFRGPLGFPISDVIFEGQKAYRDYAGGQLYFTSDTPQGSEEVTVAQVRFVGFHCNEESDEWSGSDEPYFILSVAGANGSNTIRMGPYSKVNEGEHRFEAVNIISVGDMVTPPVVLGIVAMEQDQGSPEEAEAKVRKVFESIEEKFDAVAGELTGTDTGSHVLPEWSRDILLGWIPEGAAALFGMGDDEIEKTATVLFDNKADLKEWKAPAIIGKHGNNEYNLVLNAGRENEGDYQCFFKVDLFKVTVEIVPFAAS</sequence>
<evidence type="ECO:0000313" key="1">
    <source>
        <dbReference type="EMBL" id="QRR00215.1"/>
    </source>
</evidence>
<name>A0ABX7I2P3_9BACT</name>
<gene>
    <name evidence="1" type="ORF">HWI92_04500</name>
</gene>
<proteinExistence type="predicted"/>
<evidence type="ECO:0000313" key="2">
    <source>
        <dbReference type="Proteomes" id="UP000612680"/>
    </source>
</evidence>
<dbReference type="RefSeq" id="WP_204660979.1">
    <property type="nucleotide sequence ID" value="NZ_CP056775.1"/>
</dbReference>
<dbReference type="Proteomes" id="UP000612680">
    <property type="component" value="Chromosome"/>
</dbReference>
<protein>
    <submittedName>
        <fullName evidence="1">Uncharacterized protein</fullName>
    </submittedName>
</protein>
<organism evidence="1 2">
    <name type="scientific">Dyadobacter sandarakinus</name>
    <dbReference type="NCBI Taxonomy" id="2747268"/>
    <lineage>
        <taxon>Bacteria</taxon>
        <taxon>Pseudomonadati</taxon>
        <taxon>Bacteroidota</taxon>
        <taxon>Cytophagia</taxon>
        <taxon>Cytophagales</taxon>
        <taxon>Spirosomataceae</taxon>
        <taxon>Dyadobacter</taxon>
    </lineage>
</organism>
<keyword evidence="2" id="KW-1185">Reference proteome</keyword>
<dbReference type="EMBL" id="CP056775">
    <property type="protein sequence ID" value="QRR00215.1"/>
    <property type="molecule type" value="Genomic_DNA"/>
</dbReference>